<gene>
    <name evidence="2" type="ORF">DI487_09850</name>
</gene>
<accession>A0A2U8QVQ6</accession>
<evidence type="ECO:0000313" key="3">
    <source>
        <dbReference type="Proteomes" id="UP000245429"/>
    </source>
</evidence>
<reference evidence="2 3" key="1">
    <citation type="submission" date="2018-05" db="EMBL/GenBank/DDBJ databases">
        <title>Flavobacterium sp. MEBiC07310.</title>
        <authorList>
            <person name="Baek K."/>
        </authorList>
    </citation>
    <scope>NUCLEOTIDE SEQUENCE [LARGE SCALE GENOMIC DNA]</scope>
    <source>
        <strain evidence="2 3">MEBiC07310</strain>
    </source>
</reference>
<proteinExistence type="predicted"/>
<feature type="transmembrane region" description="Helical" evidence="1">
    <location>
        <begin position="93"/>
        <end position="111"/>
    </location>
</feature>
<keyword evidence="1" id="KW-1133">Transmembrane helix</keyword>
<name>A0A2U8QVQ6_9FLAO</name>
<dbReference type="Proteomes" id="UP000245429">
    <property type="component" value="Chromosome"/>
</dbReference>
<feature type="transmembrane region" description="Helical" evidence="1">
    <location>
        <begin position="46"/>
        <end position="66"/>
    </location>
</feature>
<organism evidence="2 3">
    <name type="scientific">Flavobacterium sediminis</name>
    <dbReference type="NCBI Taxonomy" id="2201181"/>
    <lineage>
        <taxon>Bacteria</taxon>
        <taxon>Pseudomonadati</taxon>
        <taxon>Bacteroidota</taxon>
        <taxon>Flavobacteriia</taxon>
        <taxon>Flavobacteriales</taxon>
        <taxon>Flavobacteriaceae</taxon>
        <taxon>Flavobacterium</taxon>
    </lineage>
</organism>
<keyword evidence="1" id="KW-0472">Membrane</keyword>
<sequence length="211" mass="23249">MSTLFLSTNTATNSICKFLSAQLTPDLNSLTFPFRKNTVSYPKNPAFIPFFQNFPLPSSTFVYVIFFRNHPIKKYLLTVYHFKISRIMKQKNYFLLLILTFFQLVSNAQTLDQSNAPAGSGGGGFQVNNSGQTVGQSFVAGLTGTLAQVNVYLGNYNFAAGDFRLSIINGDGYGGVVAGTQDFTLSSYPETENMLFQSLIRSISQPAIPIL</sequence>
<dbReference type="KEGG" id="fse:DI487_09850"/>
<evidence type="ECO:0000313" key="2">
    <source>
        <dbReference type="EMBL" id="AWM14121.1"/>
    </source>
</evidence>
<keyword evidence="1" id="KW-0812">Transmembrane</keyword>
<keyword evidence="3" id="KW-1185">Reference proteome</keyword>
<protein>
    <submittedName>
        <fullName evidence="2">Uncharacterized protein</fullName>
    </submittedName>
</protein>
<dbReference type="EMBL" id="CP029463">
    <property type="protein sequence ID" value="AWM14121.1"/>
    <property type="molecule type" value="Genomic_DNA"/>
</dbReference>
<evidence type="ECO:0000256" key="1">
    <source>
        <dbReference type="SAM" id="Phobius"/>
    </source>
</evidence>
<dbReference type="AlphaFoldDB" id="A0A2U8QVQ6"/>